<organism evidence="1 2">
    <name type="scientific">Mycena metata</name>
    <dbReference type="NCBI Taxonomy" id="1033252"/>
    <lineage>
        <taxon>Eukaryota</taxon>
        <taxon>Fungi</taxon>
        <taxon>Dikarya</taxon>
        <taxon>Basidiomycota</taxon>
        <taxon>Agaricomycotina</taxon>
        <taxon>Agaricomycetes</taxon>
        <taxon>Agaricomycetidae</taxon>
        <taxon>Agaricales</taxon>
        <taxon>Marasmiineae</taxon>
        <taxon>Mycenaceae</taxon>
        <taxon>Mycena</taxon>
    </lineage>
</organism>
<sequence>MFLPLLSTTTCRRHRRSALYARRRLLNRTLPALCPRPPRPVPPPSLPLSRQELRSTVDVKTCRLAKSPPGWLIPDGASSTASPSCTRRSLRPPLAPAAFAPTFHSFALRSPHLAHSSPHPHLPTHSYLLIHLPLPPPSPSRPGYARHTPVVHVIKSVLRAPEPLRQAGTPRLSVGLRRRDVSPTPQPPPLPACSLGTGVPHPASTCAPAHPLTLRVPHPLMSVPCVH</sequence>
<comment type="caution">
    <text evidence="1">The sequence shown here is derived from an EMBL/GenBank/DDBJ whole genome shotgun (WGS) entry which is preliminary data.</text>
</comment>
<reference evidence="1" key="1">
    <citation type="submission" date="2023-03" db="EMBL/GenBank/DDBJ databases">
        <title>Massive genome expansion in bonnet fungi (Mycena s.s.) driven by repeated elements and novel gene families across ecological guilds.</title>
        <authorList>
            <consortium name="Lawrence Berkeley National Laboratory"/>
            <person name="Harder C.B."/>
            <person name="Miyauchi S."/>
            <person name="Viragh M."/>
            <person name="Kuo A."/>
            <person name="Thoen E."/>
            <person name="Andreopoulos B."/>
            <person name="Lu D."/>
            <person name="Skrede I."/>
            <person name="Drula E."/>
            <person name="Henrissat B."/>
            <person name="Morin E."/>
            <person name="Kohler A."/>
            <person name="Barry K."/>
            <person name="LaButti K."/>
            <person name="Morin E."/>
            <person name="Salamov A."/>
            <person name="Lipzen A."/>
            <person name="Mereny Z."/>
            <person name="Hegedus B."/>
            <person name="Baldrian P."/>
            <person name="Stursova M."/>
            <person name="Weitz H."/>
            <person name="Taylor A."/>
            <person name="Grigoriev I.V."/>
            <person name="Nagy L.G."/>
            <person name="Martin F."/>
            <person name="Kauserud H."/>
        </authorList>
    </citation>
    <scope>NUCLEOTIDE SEQUENCE</scope>
    <source>
        <strain evidence="1">CBHHK182m</strain>
    </source>
</reference>
<accession>A0AAD7I1F2</accession>
<protein>
    <submittedName>
        <fullName evidence="1">Uncharacterized protein</fullName>
    </submittedName>
</protein>
<proteinExistence type="predicted"/>
<dbReference type="Proteomes" id="UP001215598">
    <property type="component" value="Unassembled WGS sequence"/>
</dbReference>
<dbReference type="EMBL" id="JARKIB010000142">
    <property type="protein sequence ID" value="KAJ7732861.1"/>
    <property type="molecule type" value="Genomic_DNA"/>
</dbReference>
<evidence type="ECO:0000313" key="1">
    <source>
        <dbReference type="EMBL" id="KAJ7732861.1"/>
    </source>
</evidence>
<evidence type="ECO:0000313" key="2">
    <source>
        <dbReference type="Proteomes" id="UP001215598"/>
    </source>
</evidence>
<gene>
    <name evidence="1" type="ORF">B0H16DRAFT_1732594</name>
</gene>
<name>A0AAD7I1F2_9AGAR</name>
<dbReference type="AlphaFoldDB" id="A0AAD7I1F2"/>
<keyword evidence="2" id="KW-1185">Reference proteome</keyword>